<evidence type="ECO:0000256" key="8">
    <source>
        <dbReference type="ARBA" id="ARBA00022475"/>
    </source>
</evidence>
<comment type="pathway">
    <text evidence="4">Lipid metabolism.</text>
</comment>
<dbReference type="RefSeq" id="WP_031572717.1">
    <property type="nucleotide sequence ID" value="NZ_FNDZ01000001.1"/>
</dbReference>
<comment type="catalytic activity">
    <reaction evidence="1">
        <text>a 1,2-diacyl-sn-glycero-3-phosphate + CTP + H(+) = a CDP-1,2-diacyl-sn-glycerol + diphosphate</text>
        <dbReference type="Rhea" id="RHEA:16229"/>
        <dbReference type="ChEBI" id="CHEBI:15378"/>
        <dbReference type="ChEBI" id="CHEBI:33019"/>
        <dbReference type="ChEBI" id="CHEBI:37563"/>
        <dbReference type="ChEBI" id="CHEBI:58332"/>
        <dbReference type="ChEBI" id="CHEBI:58608"/>
        <dbReference type="EC" id="2.7.7.41"/>
    </reaction>
</comment>
<dbReference type="EMBL" id="FNDZ01000001">
    <property type="protein sequence ID" value="SDH88203.1"/>
    <property type="molecule type" value="Genomic_DNA"/>
</dbReference>
<evidence type="ECO:0000256" key="2">
    <source>
        <dbReference type="ARBA" id="ARBA00004651"/>
    </source>
</evidence>
<evidence type="ECO:0000256" key="16">
    <source>
        <dbReference type="ARBA" id="ARBA00023209"/>
    </source>
</evidence>
<comment type="subcellular location">
    <subcellularLocation>
        <location evidence="2">Cell membrane</location>
        <topology evidence="2">Multi-pass membrane protein</topology>
    </subcellularLocation>
</comment>
<feature type="transmembrane region" description="Helical" evidence="24">
    <location>
        <begin position="76"/>
        <end position="94"/>
    </location>
</feature>
<evidence type="ECO:0000256" key="6">
    <source>
        <dbReference type="ARBA" id="ARBA00012487"/>
    </source>
</evidence>
<evidence type="ECO:0000313" key="26">
    <source>
        <dbReference type="Proteomes" id="UP000183255"/>
    </source>
</evidence>
<evidence type="ECO:0000256" key="23">
    <source>
        <dbReference type="ARBA" id="ARBA00033406"/>
    </source>
</evidence>
<keyword evidence="10 25" id="KW-0808">Transferase</keyword>
<feature type="transmembrane region" description="Helical" evidence="24">
    <location>
        <begin position="6"/>
        <end position="32"/>
    </location>
</feature>
<evidence type="ECO:0000256" key="18">
    <source>
        <dbReference type="ARBA" id="ARBA00029893"/>
    </source>
</evidence>
<dbReference type="GO" id="GO:0016024">
    <property type="term" value="P:CDP-diacylglycerol biosynthetic process"/>
    <property type="evidence" value="ECO:0007669"/>
    <property type="project" value="TreeGrafter"/>
</dbReference>
<gene>
    <name evidence="25" type="ORF">SAMN05421804_101111</name>
</gene>
<evidence type="ECO:0000256" key="11">
    <source>
        <dbReference type="ARBA" id="ARBA00022692"/>
    </source>
</evidence>
<name>A0A1G8G1D7_9CLOT</name>
<reference evidence="25 26" key="1">
    <citation type="submission" date="2016-10" db="EMBL/GenBank/DDBJ databases">
        <authorList>
            <person name="de Groot N.N."/>
        </authorList>
    </citation>
    <scope>NUCLEOTIDE SEQUENCE [LARGE SCALE GENOMIC DNA]</scope>
    <source>
        <strain evidence="25 26">CGMCC 1.5058</strain>
    </source>
</reference>
<dbReference type="Proteomes" id="UP000183255">
    <property type="component" value="Unassembled WGS sequence"/>
</dbReference>
<feature type="transmembrane region" description="Helical" evidence="24">
    <location>
        <begin position="241"/>
        <end position="261"/>
    </location>
</feature>
<organism evidence="25 26">
    <name type="scientific">Proteiniclasticum ruminis</name>
    <dbReference type="NCBI Taxonomy" id="398199"/>
    <lineage>
        <taxon>Bacteria</taxon>
        <taxon>Bacillati</taxon>
        <taxon>Bacillota</taxon>
        <taxon>Clostridia</taxon>
        <taxon>Eubacteriales</taxon>
        <taxon>Clostridiaceae</taxon>
        <taxon>Proteiniclasticum</taxon>
    </lineage>
</organism>
<dbReference type="EC" id="2.7.7.41" evidence="6"/>
<evidence type="ECO:0000256" key="14">
    <source>
        <dbReference type="ARBA" id="ARBA00023098"/>
    </source>
</evidence>
<feature type="transmembrane region" description="Helical" evidence="24">
    <location>
        <begin position="198"/>
        <end position="220"/>
    </location>
</feature>
<feature type="transmembrane region" description="Helical" evidence="24">
    <location>
        <begin position="103"/>
        <end position="123"/>
    </location>
</feature>
<evidence type="ECO:0000256" key="19">
    <source>
        <dbReference type="ARBA" id="ARBA00031825"/>
    </source>
</evidence>
<dbReference type="PANTHER" id="PTHR46382:SF1">
    <property type="entry name" value="PHOSPHATIDATE CYTIDYLYLTRANSFERASE"/>
    <property type="match status" value="1"/>
</dbReference>
<evidence type="ECO:0000256" key="24">
    <source>
        <dbReference type="SAM" id="Phobius"/>
    </source>
</evidence>
<evidence type="ECO:0000256" key="22">
    <source>
        <dbReference type="ARBA" id="ARBA00032743"/>
    </source>
</evidence>
<evidence type="ECO:0000256" key="21">
    <source>
        <dbReference type="ARBA" id="ARBA00032396"/>
    </source>
</evidence>
<evidence type="ECO:0000256" key="17">
    <source>
        <dbReference type="ARBA" id="ARBA00023264"/>
    </source>
</evidence>
<keyword evidence="16" id="KW-0594">Phospholipid biosynthesis</keyword>
<dbReference type="GO" id="GO:0004605">
    <property type="term" value="F:phosphatidate cytidylyltransferase activity"/>
    <property type="evidence" value="ECO:0007669"/>
    <property type="project" value="UniProtKB-EC"/>
</dbReference>
<comment type="pathway">
    <text evidence="3">Phospholipid metabolism; CDP-diacylglycerol biosynthesis; CDP-diacylglycerol from sn-glycerol 3-phosphate: step 3/3.</text>
</comment>
<evidence type="ECO:0000256" key="1">
    <source>
        <dbReference type="ARBA" id="ARBA00001698"/>
    </source>
</evidence>
<protein>
    <recommendedName>
        <fullName evidence="7">Phosphatidate cytidylyltransferase</fullName>
        <ecNumber evidence="6">2.7.7.41</ecNumber>
    </recommendedName>
    <alternativeName>
        <fullName evidence="20">CDP-DAG synthase</fullName>
    </alternativeName>
    <alternativeName>
        <fullName evidence="22">CDP-DG synthase</fullName>
    </alternativeName>
    <alternativeName>
        <fullName evidence="18">CDP-diacylglycerol synthase</fullName>
    </alternativeName>
    <alternativeName>
        <fullName evidence="21">CDP-diglyceride pyrophosphorylase</fullName>
    </alternativeName>
    <alternativeName>
        <fullName evidence="23">CDP-diglyceride synthase</fullName>
    </alternativeName>
    <alternativeName>
        <fullName evidence="19">CTP:phosphatidate cytidylyltransferase</fullName>
    </alternativeName>
</protein>
<keyword evidence="14" id="KW-0443">Lipid metabolism</keyword>
<keyword evidence="13 24" id="KW-1133">Transmembrane helix</keyword>
<dbReference type="PANTHER" id="PTHR46382">
    <property type="entry name" value="PHOSPHATIDATE CYTIDYLYLTRANSFERASE"/>
    <property type="match status" value="1"/>
</dbReference>
<dbReference type="Pfam" id="PF01148">
    <property type="entry name" value="CTP_transf_1"/>
    <property type="match status" value="1"/>
</dbReference>
<evidence type="ECO:0000256" key="13">
    <source>
        <dbReference type="ARBA" id="ARBA00022989"/>
    </source>
</evidence>
<evidence type="ECO:0000256" key="15">
    <source>
        <dbReference type="ARBA" id="ARBA00023136"/>
    </source>
</evidence>
<keyword evidence="17" id="KW-1208">Phospholipid metabolism</keyword>
<accession>A0A1G8G1D7</accession>
<keyword evidence="15 24" id="KW-0472">Membrane</keyword>
<sequence length="263" mass="28804">MNNRYIGALILAPFLLLIFLGGWYLKAAVLFLSFRGLFEYFHVVRKKGHHPLSLIGYGALISYYAVVLFASDPLAHVGVLVALMTALLFIYMVFDEKINITDVGITVSGFVYTGVLFSFLLLLGDKEYGMYYVPLVFVISWGCDTLAYYSGRLFGKHKLNERVSPKKTVEGAVGGLLGGTIGALILGYFISAESGANIVHFAFIGLVGAFFGQIGDLAASAIKRYAGEKDYPKLIPGHGGVLDRFDSILFVALIVYVYTTYVL</sequence>
<feature type="transmembrane region" description="Helical" evidence="24">
    <location>
        <begin position="52"/>
        <end position="70"/>
    </location>
</feature>
<evidence type="ECO:0000256" key="12">
    <source>
        <dbReference type="ARBA" id="ARBA00022695"/>
    </source>
</evidence>
<evidence type="ECO:0000256" key="20">
    <source>
        <dbReference type="ARBA" id="ARBA00032253"/>
    </source>
</evidence>
<comment type="similarity">
    <text evidence="5">Belongs to the CDS family.</text>
</comment>
<evidence type="ECO:0000256" key="5">
    <source>
        <dbReference type="ARBA" id="ARBA00010185"/>
    </source>
</evidence>
<proteinExistence type="inferred from homology"/>
<feature type="transmembrane region" description="Helical" evidence="24">
    <location>
        <begin position="171"/>
        <end position="192"/>
    </location>
</feature>
<feature type="transmembrane region" description="Helical" evidence="24">
    <location>
        <begin position="129"/>
        <end position="150"/>
    </location>
</feature>
<keyword evidence="11 24" id="KW-0812">Transmembrane</keyword>
<keyword evidence="12 25" id="KW-0548">Nucleotidyltransferase</keyword>
<evidence type="ECO:0000313" key="25">
    <source>
        <dbReference type="EMBL" id="SDH88203.1"/>
    </source>
</evidence>
<dbReference type="GO" id="GO:0005886">
    <property type="term" value="C:plasma membrane"/>
    <property type="evidence" value="ECO:0007669"/>
    <property type="project" value="UniProtKB-SubCell"/>
</dbReference>
<evidence type="ECO:0000256" key="7">
    <source>
        <dbReference type="ARBA" id="ARBA00019373"/>
    </source>
</evidence>
<dbReference type="AlphaFoldDB" id="A0A1G8G1D7"/>
<evidence type="ECO:0000256" key="4">
    <source>
        <dbReference type="ARBA" id="ARBA00005189"/>
    </source>
</evidence>
<keyword evidence="9" id="KW-0444">Lipid biosynthesis</keyword>
<evidence type="ECO:0000256" key="3">
    <source>
        <dbReference type="ARBA" id="ARBA00005119"/>
    </source>
</evidence>
<evidence type="ECO:0000256" key="9">
    <source>
        <dbReference type="ARBA" id="ARBA00022516"/>
    </source>
</evidence>
<evidence type="ECO:0000256" key="10">
    <source>
        <dbReference type="ARBA" id="ARBA00022679"/>
    </source>
</evidence>
<keyword evidence="8" id="KW-1003">Cell membrane</keyword>